<name>A0A7L6B7Q3_9ACTN</name>
<proteinExistence type="predicted"/>
<gene>
    <name evidence="1" type="ORF">H1D33_03715</name>
</gene>
<evidence type="ECO:0000313" key="2">
    <source>
        <dbReference type="Proteomes" id="UP000510844"/>
    </source>
</evidence>
<reference evidence="1 2" key="2">
    <citation type="journal article" date="2021" name="Mar. Drugs">
        <title>A New Micromonospora Strain with Antibiotic Activity Isolated from the Microbiome of a Mid-Atlantic Deep-Sea Sponge.</title>
        <authorList>
            <person name="Back C.R."/>
            <person name="Stennett H.L."/>
            <person name="Williams S.E."/>
            <person name="Wang L."/>
            <person name="Ojeda Gomez J."/>
            <person name="Abdulle O.M."/>
            <person name="Duffy T."/>
            <person name="Neal C."/>
            <person name="Mantell J."/>
            <person name="Jepson M.A."/>
            <person name="Hendry K.R."/>
            <person name="Powell D."/>
            <person name="Stach J.E.M."/>
            <person name="Essex-Lopresti A.E."/>
            <person name="Willis C.L."/>
            <person name="Curnow P."/>
            <person name="Race P.R."/>
        </authorList>
    </citation>
    <scope>NUCLEOTIDE SEQUENCE [LARGE SCALE GENOMIC DNA]</scope>
    <source>
        <strain evidence="1 2">28ISP2-46</strain>
    </source>
</reference>
<organism evidence="1 2">
    <name type="scientific">Micromonospora robiginosa</name>
    <dbReference type="NCBI Taxonomy" id="2749844"/>
    <lineage>
        <taxon>Bacteria</taxon>
        <taxon>Bacillati</taxon>
        <taxon>Actinomycetota</taxon>
        <taxon>Actinomycetes</taxon>
        <taxon>Micromonosporales</taxon>
        <taxon>Micromonosporaceae</taxon>
        <taxon>Micromonospora</taxon>
    </lineage>
</organism>
<keyword evidence="2" id="KW-1185">Reference proteome</keyword>
<dbReference type="Proteomes" id="UP000510844">
    <property type="component" value="Chromosome"/>
</dbReference>
<dbReference type="AlphaFoldDB" id="A0A7L6B7Q3"/>
<sequence>MAALPYRLHIFDGQYEVLAGRRHIVVLDLSLPGYGSILAQQLQALTRDAVAANEPMDAPRLEVRDPGTGALVLNWTGV</sequence>
<accession>A0A7L6B7Q3</accession>
<reference evidence="2" key="1">
    <citation type="submission" date="2020-07" db="EMBL/GenBank/DDBJ databases">
        <title>A new Micromonospora strain with potent antibiotic activity isolated from the microbiome of a mid-Atlantic deep-sea sponge.</title>
        <authorList>
            <person name="Back C.R."/>
            <person name="Stennett H.L."/>
            <person name="Williams S.E."/>
            <person name="Wang L."/>
            <person name="Ojeda Gomez J."/>
            <person name="Abdulle O.M."/>
            <person name="Duffy T."/>
            <person name="Hendry K.R."/>
            <person name="Powell D."/>
            <person name="Stach J.E."/>
            <person name="Essex-Lopresti A.E."/>
            <person name="Willis C.L."/>
            <person name="Curnow P."/>
            <person name="Race P.R."/>
        </authorList>
    </citation>
    <scope>NUCLEOTIDE SEQUENCE [LARGE SCALE GENOMIC DNA]</scope>
    <source>
        <strain evidence="2">28ISP2-46</strain>
    </source>
</reference>
<dbReference type="RefSeq" id="WP_181570457.1">
    <property type="nucleotide sequence ID" value="NZ_CP059322.2"/>
</dbReference>
<dbReference type="EMBL" id="CP059322">
    <property type="protein sequence ID" value="QLQ38012.1"/>
    <property type="molecule type" value="Genomic_DNA"/>
</dbReference>
<evidence type="ECO:0000313" key="1">
    <source>
        <dbReference type="EMBL" id="QLQ38012.1"/>
    </source>
</evidence>
<protein>
    <submittedName>
        <fullName evidence="1">Uncharacterized protein</fullName>
    </submittedName>
</protein>
<dbReference type="KEGG" id="mfeu:H1D33_03715"/>